<evidence type="ECO:0000256" key="1">
    <source>
        <dbReference type="SAM" id="Phobius"/>
    </source>
</evidence>
<dbReference type="AlphaFoldDB" id="A0A7W6INW0"/>
<keyword evidence="1" id="KW-1133">Transmembrane helix</keyword>
<keyword evidence="1" id="KW-0472">Membrane</keyword>
<organism evidence="2 3">
    <name type="scientific">Devosia subaequoris</name>
    <dbReference type="NCBI Taxonomy" id="395930"/>
    <lineage>
        <taxon>Bacteria</taxon>
        <taxon>Pseudomonadati</taxon>
        <taxon>Pseudomonadota</taxon>
        <taxon>Alphaproteobacteria</taxon>
        <taxon>Hyphomicrobiales</taxon>
        <taxon>Devosiaceae</taxon>
        <taxon>Devosia</taxon>
    </lineage>
</organism>
<keyword evidence="1" id="KW-0812">Transmembrane</keyword>
<gene>
    <name evidence="2" type="ORF">GGR20_002746</name>
</gene>
<feature type="transmembrane region" description="Helical" evidence="1">
    <location>
        <begin position="35"/>
        <end position="53"/>
    </location>
</feature>
<accession>A0A7W6INW0</accession>
<dbReference type="Proteomes" id="UP000547011">
    <property type="component" value="Unassembled WGS sequence"/>
</dbReference>
<name>A0A7W6INW0_9HYPH</name>
<keyword evidence="3" id="KW-1185">Reference proteome</keyword>
<proteinExistence type="predicted"/>
<comment type="caution">
    <text evidence="2">The sequence shown here is derived from an EMBL/GenBank/DDBJ whole genome shotgun (WGS) entry which is preliminary data.</text>
</comment>
<evidence type="ECO:0000313" key="2">
    <source>
        <dbReference type="EMBL" id="MBB4053090.1"/>
    </source>
</evidence>
<dbReference type="RefSeq" id="WP_183311877.1">
    <property type="nucleotide sequence ID" value="NZ_JACIEW010000006.1"/>
</dbReference>
<evidence type="ECO:0000313" key="3">
    <source>
        <dbReference type="Proteomes" id="UP000547011"/>
    </source>
</evidence>
<dbReference type="EMBL" id="JACIEW010000006">
    <property type="protein sequence ID" value="MBB4053090.1"/>
    <property type="molecule type" value="Genomic_DNA"/>
</dbReference>
<feature type="transmembrane region" description="Helical" evidence="1">
    <location>
        <begin position="12"/>
        <end position="29"/>
    </location>
</feature>
<sequence>MPDMLAYLADNAANLLLNATFALSVYLIARLLKAGPSAAIVFAAIPFGAILLLQNPAVPNRLIALLG</sequence>
<reference evidence="2 3" key="1">
    <citation type="submission" date="2020-08" db="EMBL/GenBank/DDBJ databases">
        <title>Genomic Encyclopedia of Type Strains, Phase IV (KMG-IV): sequencing the most valuable type-strain genomes for metagenomic binning, comparative biology and taxonomic classification.</title>
        <authorList>
            <person name="Goeker M."/>
        </authorList>
    </citation>
    <scope>NUCLEOTIDE SEQUENCE [LARGE SCALE GENOMIC DNA]</scope>
    <source>
        <strain evidence="2 3">DSM 23447</strain>
    </source>
</reference>
<protein>
    <submittedName>
        <fullName evidence="2">Uncharacterized protein</fullName>
    </submittedName>
</protein>